<dbReference type="PANTHER" id="PTHR11229">
    <property type="entry name" value="50S RIBOSOMAL PROTEIN L3"/>
    <property type="match status" value="1"/>
</dbReference>
<proteinExistence type="inferred from homology"/>
<evidence type="ECO:0000256" key="7">
    <source>
        <dbReference type="HAMAP-Rule" id="MF_01325"/>
    </source>
</evidence>
<dbReference type="eggNOG" id="COG0087">
    <property type="taxonomic scope" value="Bacteria"/>
</dbReference>
<dbReference type="Proteomes" id="UP000000292">
    <property type="component" value="Chromosome"/>
</dbReference>
<dbReference type="PANTHER" id="PTHR11229:SF16">
    <property type="entry name" value="LARGE RIBOSOMAL SUBUNIT PROTEIN UL3C"/>
    <property type="match status" value="1"/>
</dbReference>
<dbReference type="GO" id="GO:0019843">
    <property type="term" value="F:rRNA binding"/>
    <property type="evidence" value="ECO:0007669"/>
    <property type="project" value="UniProtKB-UniRule"/>
</dbReference>
<reference evidence="10 11" key="1">
    <citation type="journal article" date="2011" name="J. Bacteriol.">
        <title>Complete Genome Sequence of Alicyclobacillus acidocaldarius Strain Tc-4-1.</title>
        <authorList>
            <person name="Chen Y."/>
            <person name="He Y."/>
            <person name="Zhang B."/>
            <person name="Yang J."/>
            <person name="Li W."/>
            <person name="Dong Z."/>
            <person name="Hu S."/>
        </authorList>
    </citation>
    <scope>NUCLEOTIDE SEQUENCE [LARGE SCALE GENOMIC DNA]</scope>
    <source>
        <strain evidence="10 11">Tc-4-1</strain>
    </source>
</reference>
<evidence type="ECO:0000313" key="10">
    <source>
        <dbReference type="EMBL" id="AEJ44926.1"/>
    </source>
</evidence>
<dbReference type="InterPro" id="IPR019926">
    <property type="entry name" value="Ribosomal_uL3_CS"/>
</dbReference>
<dbReference type="AlphaFoldDB" id="F8ILH2"/>
<gene>
    <name evidence="7 10" type="primary">rplC</name>
    <name evidence="10" type="ordered locus">TC41_3041</name>
</gene>
<sequence>MHALKGILGRKLGMTQVFTEDGDVVPVTVIEAGPCVVLQKRVLDKDGYEAIQLGFADKKASRATKPEVGHAAKAGTAPKRYIREIRGVNVEEYEVGQQVKADIFAPGDIVDVTGVSKGKGFAGPIKRHNQHRGPMAHGSKYHRGVGSLGSIAPNRTFKGQTMAGRMGGERVTVQNLEVVKVDAEKNVILIKGSVPGPRNSFVTIRSAVKQPVKK</sequence>
<dbReference type="FunFam" id="3.30.160.810:FF:000002">
    <property type="entry name" value="50S ribosomal protein L3"/>
    <property type="match status" value="1"/>
</dbReference>
<evidence type="ECO:0000256" key="5">
    <source>
        <dbReference type="ARBA" id="ARBA00023274"/>
    </source>
</evidence>
<comment type="similarity">
    <text evidence="1 7 8">Belongs to the universal ribosomal protein uL3 family.</text>
</comment>
<dbReference type="GO" id="GO:0006412">
    <property type="term" value="P:translation"/>
    <property type="evidence" value="ECO:0007669"/>
    <property type="project" value="UniProtKB-UniRule"/>
</dbReference>
<dbReference type="GO" id="GO:0003735">
    <property type="term" value="F:structural constituent of ribosome"/>
    <property type="evidence" value="ECO:0007669"/>
    <property type="project" value="UniProtKB-UniRule"/>
</dbReference>
<keyword evidence="5 7" id="KW-0687">Ribonucleoprotein</keyword>
<dbReference type="FunFam" id="2.40.30.10:FF:000004">
    <property type="entry name" value="50S ribosomal protein L3"/>
    <property type="match status" value="1"/>
</dbReference>
<evidence type="ECO:0000313" key="11">
    <source>
        <dbReference type="Proteomes" id="UP000000292"/>
    </source>
</evidence>
<dbReference type="Pfam" id="PF00297">
    <property type="entry name" value="Ribosomal_L3"/>
    <property type="match status" value="1"/>
</dbReference>
<dbReference type="STRING" id="1048834.TC41_3041"/>
<comment type="function">
    <text evidence="7 9">One of the primary rRNA binding proteins, it binds directly near the 3'-end of the 23S rRNA, where it nucleates assembly of the 50S subunit.</text>
</comment>
<evidence type="ECO:0000256" key="6">
    <source>
        <dbReference type="ARBA" id="ARBA00035243"/>
    </source>
</evidence>
<dbReference type="SUPFAM" id="SSF50447">
    <property type="entry name" value="Translation proteins"/>
    <property type="match status" value="1"/>
</dbReference>
<evidence type="ECO:0000256" key="3">
    <source>
        <dbReference type="ARBA" id="ARBA00022884"/>
    </source>
</evidence>
<accession>F8ILH2</accession>
<evidence type="ECO:0000256" key="8">
    <source>
        <dbReference type="RuleBase" id="RU003905"/>
    </source>
</evidence>
<name>F8ILH2_ALIAT</name>
<evidence type="ECO:0000256" key="9">
    <source>
        <dbReference type="RuleBase" id="RU003906"/>
    </source>
</evidence>
<evidence type="ECO:0000256" key="2">
    <source>
        <dbReference type="ARBA" id="ARBA00022730"/>
    </source>
</evidence>
<dbReference type="InterPro" id="IPR019927">
    <property type="entry name" value="Ribosomal_uL3_bac/org-type"/>
</dbReference>
<dbReference type="NCBIfam" id="TIGR03625">
    <property type="entry name" value="L3_bact"/>
    <property type="match status" value="1"/>
</dbReference>
<keyword evidence="2 7" id="KW-0699">rRNA-binding</keyword>
<reference evidence="11" key="2">
    <citation type="submission" date="2011-06" db="EMBL/GenBank/DDBJ databases">
        <title>The complete genome sequence of Alicyclobacillus acidocaldarius sp. Tc-4-1.</title>
        <authorList>
            <person name="Chen Y."/>
            <person name="He Y."/>
            <person name="Dong Z."/>
            <person name="Hu S."/>
        </authorList>
    </citation>
    <scope>NUCLEOTIDE SEQUENCE [LARGE SCALE GENOMIC DNA]</scope>
    <source>
        <strain evidence="11">Tc-4-1</strain>
    </source>
</reference>
<dbReference type="Gene3D" id="2.40.30.10">
    <property type="entry name" value="Translation factors"/>
    <property type="match status" value="1"/>
</dbReference>
<dbReference type="HOGENOM" id="CLU_044142_4_1_9"/>
<dbReference type="KEGG" id="aad:TC41_3041"/>
<dbReference type="PROSITE" id="PS00474">
    <property type="entry name" value="RIBOSOMAL_L3"/>
    <property type="match status" value="1"/>
</dbReference>
<comment type="subunit">
    <text evidence="7 9">Part of the 50S ribosomal subunit. Forms a cluster with proteins L14 and L19.</text>
</comment>
<evidence type="ECO:0000256" key="4">
    <source>
        <dbReference type="ARBA" id="ARBA00022980"/>
    </source>
</evidence>
<dbReference type="PATRIC" id="fig|1048834.4.peg.2886"/>
<dbReference type="EMBL" id="CP002902">
    <property type="protein sequence ID" value="AEJ44926.1"/>
    <property type="molecule type" value="Genomic_DNA"/>
</dbReference>
<keyword evidence="3 7" id="KW-0694">RNA-binding</keyword>
<protein>
    <recommendedName>
        <fullName evidence="6 7">Large ribosomal subunit protein uL3</fullName>
    </recommendedName>
</protein>
<organism evidence="10 11">
    <name type="scientific">Alicyclobacillus acidocaldarius (strain Tc-4-1)</name>
    <name type="common">Bacillus acidocaldarius</name>
    <dbReference type="NCBI Taxonomy" id="1048834"/>
    <lineage>
        <taxon>Bacteria</taxon>
        <taxon>Bacillati</taxon>
        <taxon>Bacillota</taxon>
        <taxon>Bacilli</taxon>
        <taxon>Bacillales</taxon>
        <taxon>Alicyclobacillaceae</taxon>
        <taxon>Alicyclobacillus</taxon>
    </lineage>
</organism>
<keyword evidence="4 7" id="KW-0689">Ribosomal protein</keyword>
<dbReference type="InterPro" id="IPR009000">
    <property type="entry name" value="Transl_B-barrel_sf"/>
</dbReference>
<dbReference type="GO" id="GO:0022625">
    <property type="term" value="C:cytosolic large ribosomal subunit"/>
    <property type="evidence" value="ECO:0007669"/>
    <property type="project" value="TreeGrafter"/>
</dbReference>
<dbReference type="InterPro" id="IPR000597">
    <property type="entry name" value="Ribosomal_uL3"/>
</dbReference>
<dbReference type="HAMAP" id="MF_01325_B">
    <property type="entry name" value="Ribosomal_uL3_B"/>
    <property type="match status" value="1"/>
</dbReference>
<dbReference type="Gene3D" id="3.30.160.810">
    <property type="match status" value="1"/>
</dbReference>
<evidence type="ECO:0000256" key="1">
    <source>
        <dbReference type="ARBA" id="ARBA00006540"/>
    </source>
</evidence>